<evidence type="ECO:0000313" key="1">
    <source>
        <dbReference type="EMBL" id="MEQ2226636.1"/>
    </source>
</evidence>
<name>A0ABV0T1M6_9TELE</name>
<proteinExistence type="predicted"/>
<keyword evidence="2" id="KW-1185">Reference proteome</keyword>
<dbReference type="Proteomes" id="UP001482620">
    <property type="component" value="Unassembled WGS sequence"/>
</dbReference>
<dbReference type="EMBL" id="JAHRIQ010015730">
    <property type="protein sequence ID" value="MEQ2226636.1"/>
    <property type="molecule type" value="Genomic_DNA"/>
</dbReference>
<reference evidence="1 2" key="1">
    <citation type="submission" date="2021-06" db="EMBL/GenBank/DDBJ databases">
        <authorList>
            <person name="Palmer J.M."/>
        </authorList>
    </citation>
    <scope>NUCLEOTIDE SEQUENCE [LARGE SCALE GENOMIC DNA]</scope>
    <source>
        <strain evidence="2">if_2019</strain>
        <tissue evidence="1">Muscle</tissue>
    </source>
</reference>
<gene>
    <name evidence="1" type="ORF">ILYODFUR_029296</name>
</gene>
<protein>
    <submittedName>
        <fullName evidence="1">Uncharacterized protein</fullName>
    </submittedName>
</protein>
<sequence length="88" mass="9801">MEEVCLLQKRGFYSNSDVTGSPLLFPVPGCAGNIAFIISFIRSTCFMPISPTVFTCAMLHIYPSVQLNPHWSILFWHAKPVHVDACIS</sequence>
<organism evidence="1 2">
    <name type="scientific">Ilyodon furcidens</name>
    <name type="common">goldbreast splitfin</name>
    <dbReference type="NCBI Taxonomy" id="33524"/>
    <lineage>
        <taxon>Eukaryota</taxon>
        <taxon>Metazoa</taxon>
        <taxon>Chordata</taxon>
        <taxon>Craniata</taxon>
        <taxon>Vertebrata</taxon>
        <taxon>Euteleostomi</taxon>
        <taxon>Actinopterygii</taxon>
        <taxon>Neopterygii</taxon>
        <taxon>Teleostei</taxon>
        <taxon>Neoteleostei</taxon>
        <taxon>Acanthomorphata</taxon>
        <taxon>Ovalentaria</taxon>
        <taxon>Atherinomorphae</taxon>
        <taxon>Cyprinodontiformes</taxon>
        <taxon>Goodeidae</taxon>
        <taxon>Ilyodon</taxon>
    </lineage>
</organism>
<comment type="caution">
    <text evidence="1">The sequence shown here is derived from an EMBL/GenBank/DDBJ whole genome shotgun (WGS) entry which is preliminary data.</text>
</comment>
<accession>A0ABV0T1M6</accession>
<evidence type="ECO:0000313" key="2">
    <source>
        <dbReference type="Proteomes" id="UP001482620"/>
    </source>
</evidence>